<dbReference type="SUPFAM" id="SSF53383">
    <property type="entry name" value="PLP-dependent transferases"/>
    <property type="match status" value="1"/>
</dbReference>
<gene>
    <name evidence="6" type="primary">glyA</name>
    <name evidence="9" type="ORF">AUK05_01300</name>
</gene>
<dbReference type="UniPathway" id="UPA00193"/>
<dbReference type="EMBL" id="MNZO01000019">
    <property type="protein sequence ID" value="OIP87413.1"/>
    <property type="molecule type" value="Genomic_DNA"/>
</dbReference>
<dbReference type="InterPro" id="IPR019798">
    <property type="entry name" value="Ser_HO-MeTrfase_PLP_BS"/>
</dbReference>
<dbReference type="GO" id="GO:0035999">
    <property type="term" value="P:tetrahydrofolate interconversion"/>
    <property type="evidence" value="ECO:0007669"/>
    <property type="project" value="UniProtKB-UniRule"/>
</dbReference>
<evidence type="ECO:0000256" key="6">
    <source>
        <dbReference type="HAMAP-Rule" id="MF_00051"/>
    </source>
</evidence>
<comment type="caution">
    <text evidence="9">The sequence shown here is derived from an EMBL/GenBank/DDBJ whole genome shotgun (WGS) entry which is preliminary data.</text>
</comment>
<dbReference type="Pfam" id="PF00464">
    <property type="entry name" value="SHMT"/>
    <property type="match status" value="1"/>
</dbReference>
<comment type="catalytic activity">
    <reaction evidence="6">
        <text>(6R)-5,10-methylene-5,6,7,8-tetrahydrofolate + glycine + H2O = (6S)-5,6,7,8-tetrahydrofolate + L-serine</text>
        <dbReference type="Rhea" id="RHEA:15481"/>
        <dbReference type="ChEBI" id="CHEBI:15377"/>
        <dbReference type="ChEBI" id="CHEBI:15636"/>
        <dbReference type="ChEBI" id="CHEBI:33384"/>
        <dbReference type="ChEBI" id="CHEBI:57305"/>
        <dbReference type="ChEBI" id="CHEBI:57453"/>
        <dbReference type="EC" id="2.1.2.1"/>
    </reaction>
</comment>
<feature type="binding site" evidence="6">
    <location>
        <begin position="114"/>
        <end position="116"/>
    </location>
    <ligand>
        <name>(6S)-5,6,7,8-tetrahydrofolate</name>
        <dbReference type="ChEBI" id="CHEBI:57453"/>
    </ligand>
</feature>
<dbReference type="PROSITE" id="PS00096">
    <property type="entry name" value="SHMT"/>
    <property type="match status" value="1"/>
</dbReference>
<comment type="caution">
    <text evidence="6">Lacks conserved residue(s) required for the propagation of feature annotation.</text>
</comment>
<dbReference type="GO" id="GO:0005829">
    <property type="term" value="C:cytosol"/>
    <property type="evidence" value="ECO:0007669"/>
    <property type="project" value="TreeGrafter"/>
</dbReference>
<comment type="cofactor">
    <cofactor evidence="1 6 7">
        <name>pyridoxal 5'-phosphate</name>
        <dbReference type="ChEBI" id="CHEBI:597326"/>
    </cofactor>
</comment>
<dbReference type="STRING" id="1805376.AUK05_01300"/>
<dbReference type="GO" id="GO:0019264">
    <property type="term" value="P:glycine biosynthetic process from serine"/>
    <property type="evidence" value="ECO:0007669"/>
    <property type="project" value="UniProtKB-UniRule"/>
</dbReference>
<keyword evidence="6" id="KW-0028">Amino-acid biosynthesis</keyword>
<accession>A0A1J5HQ05</accession>
<feature type="site" description="Plays an important role in substrate specificity" evidence="6">
    <location>
        <position position="218"/>
    </location>
</feature>
<dbReference type="Gene3D" id="3.90.1150.10">
    <property type="entry name" value="Aspartate Aminotransferase, domain 1"/>
    <property type="match status" value="1"/>
</dbReference>
<comment type="pathway">
    <text evidence="6">Amino-acid biosynthesis; glycine biosynthesis; glycine from L-serine: step 1/1.</text>
</comment>
<proteinExistence type="inferred from homology"/>
<dbReference type="EC" id="2.1.2.1" evidence="6"/>
<comment type="pathway">
    <text evidence="6">One-carbon metabolism; tetrahydrofolate interconversion.</text>
</comment>
<dbReference type="InterPro" id="IPR001085">
    <property type="entry name" value="Ser_HO-MeTrfase"/>
</dbReference>
<dbReference type="AlphaFoldDB" id="A0A1J5HQ05"/>
<keyword evidence="3 6" id="KW-0554">One-carbon metabolism</keyword>
<dbReference type="HAMAP" id="MF_00051">
    <property type="entry name" value="SHMT"/>
    <property type="match status" value="1"/>
</dbReference>
<comment type="function">
    <text evidence="6">Catalyzes the reversible interconversion of serine and glycine with tetrahydrofolate (THF) serving as the one-carbon carrier. This reaction serves as the major source of one-carbon groups required for the biosynthesis of purines, thymidylate, methionine, and other important biomolecules. Also exhibits THF-independent aldolase activity toward beta-hydroxyamino acids, producing glycine and aldehydes, via a retro-aldol mechanism.</text>
</comment>
<feature type="binding site" evidence="6">
    <location>
        <begin position="350"/>
        <end position="352"/>
    </location>
    <ligand>
        <name>(6S)-5,6,7,8-tetrahydrofolate</name>
        <dbReference type="ChEBI" id="CHEBI:57453"/>
    </ligand>
</feature>
<dbReference type="InterPro" id="IPR015421">
    <property type="entry name" value="PyrdxlP-dep_Trfase_major"/>
</dbReference>
<comment type="subcellular location">
    <subcellularLocation>
        <location evidence="6">Cytoplasm</location>
    </subcellularLocation>
</comment>
<comment type="subunit">
    <text evidence="6">Homodimer.</text>
</comment>
<dbReference type="CDD" id="cd00378">
    <property type="entry name" value="SHMT"/>
    <property type="match status" value="1"/>
</dbReference>
<dbReference type="PANTHER" id="PTHR11680:SF35">
    <property type="entry name" value="SERINE HYDROXYMETHYLTRANSFERASE 1"/>
    <property type="match status" value="1"/>
</dbReference>
<keyword evidence="6" id="KW-0963">Cytoplasm</keyword>
<dbReference type="NCBIfam" id="NF000586">
    <property type="entry name" value="PRK00011.1"/>
    <property type="match status" value="1"/>
</dbReference>
<evidence type="ECO:0000313" key="10">
    <source>
        <dbReference type="Proteomes" id="UP000182344"/>
    </source>
</evidence>
<dbReference type="UniPathway" id="UPA00288">
    <property type="reaction ID" value="UER01023"/>
</dbReference>
<feature type="domain" description="Serine hydroxymethyltransferase-like" evidence="8">
    <location>
        <begin position="3"/>
        <end position="380"/>
    </location>
</feature>
<name>A0A1J5HQ05_9BACT</name>
<evidence type="ECO:0000256" key="7">
    <source>
        <dbReference type="PIRSR" id="PIRSR000412-50"/>
    </source>
</evidence>
<dbReference type="PIRSF" id="PIRSF000412">
    <property type="entry name" value="SHMT"/>
    <property type="match status" value="1"/>
</dbReference>
<dbReference type="InterPro" id="IPR015424">
    <property type="entry name" value="PyrdxlP-dep_Trfase"/>
</dbReference>
<dbReference type="InterPro" id="IPR015422">
    <property type="entry name" value="PyrdxlP-dep_Trfase_small"/>
</dbReference>
<evidence type="ECO:0000256" key="2">
    <source>
        <dbReference type="ARBA" id="ARBA00006376"/>
    </source>
</evidence>
<reference evidence="9 10" key="1">
    <citation type="journal article" date="2016" name="Environ. Microbiol.">
        <title>Genomic resolution of a cold subsurface aquifer community provides metabolic insights for novel microbes adapted to high CO concentrations.</title>
        <authorList>
            <person name="Probst A.J."/>
            <person name="Castelle C.J."/>
            <person name="Singh A."/>
            <person name="Brown C.T."/>
            <person name="Anantharaman K."/>
            <person name="Sharon I."/>
            <person name="Hug L.A."/>
            <person name="Burstein D."/>
            <person name="Emerson J.B."/>
            <person name="Thomas B.C."/>
            <person name="Banfield J.F."/>
        </authorList>
    </citation>
    <scope>NUCLEOTIDE SEQUENCE [LARGE SCALE GENOMIC DNA]</scope>
    <source>
        <strain evidence="9">CG2_30_35_20</strain>
    </source>
</reference>
<evidence type="ECO:0000256" key="4">
    <source>
        <dbReference type="ARBA" id="ARBA00022679"/>
    </source>
</evidence>
<dbReference type="InterPro" id="IPR049943">
    <property type="entry name" value="Ser_HO-MeTrfase-like"/>
</dbReference>
<comment type="similarity">
    <text evidence="2 6">Belongs to the SHMT family.</text>
</comment>
<evidence type="ECO:0000256" key="5">
    <source>
        <dbReference type="ARBA" id="ARBA00022898"/>
    </source>
</evidence>
<sequence>MDKIFELIEKEEEQQKELVYLIPSENFISENVKKALGSDLSNKYAEGYVGKRYYQGNKIIDEIEQLAIDRGKKLFGVEYLNVQPYSGSPANGAVLMGLVNPGKTICGLKLSSGGHLTHGHPNITFSGKFFNSVQYDVNDEGKIEYNKLYQLVDQTRPKLIFAGTTAYPWILDWKKFGEIANSVGAYLVADISHIAGLIVGGVHPDPVPFVDIITSTTHKTLRGPRGAIIGVTKKGLDKNANLTKLIDRAVFPGLQGGPHMATIAAMAVAFEEDALPEFKLYAKQIVKNAQALKIGLIEGAQGFAPIHIFGTENHLMVVDVGFEKGKEVAVKLEEKGIIVNANTIPHDKGSPFKPSGIRIGSPAMTTRGWKEKEFADIGQKIANIINNQ</sequence>
<organism evidence="9 10">
    <name type="scientific">Candidatus Shapirobacteria bacterium CG2_30_35_20</name>
    <dbReference type="NCBI Taxonomy" id="1805376"/>
    <lineage>
        <taxon>Bacteria</taxon>
        <taxon>Candidatus Shapironibacteriota</taxon>
    </lineage>
</organism>
<dbReference type="PANTHER" id="PTHR11680">
    <property type="entry name" value="SERINE HYDROXYMETHYLTRANSFERASE"/>
    <property type="match status" value="1"/>
</dbReference>
<evidence type="ECO:0000259" key="8">
    <source>
        <dbReference type="Pfam" id="PF00464"/>
    </source>
</evidence>
<dbReference type="GO" id="GO:0004372">
    <property type="term" value="F:glycine hydroxymethyltransferase activity"/>
    <property type="evidence" value="ECO:0007669"/>
    <property type="project" value="UniProtKB-UniRule"/>
</dbReference>
<dbReference type="Proteomes" id="UP000182344">
    <property type="component" value="Unassembled WGS sequence"/>
</dbReference>
<feature type="modified residue" description="N6-(pyridoxal phosphate)lysine" evidence="6 7">
    <location>
        <position position="219"/>
    </location>
</feature>
<protein>
    <recommendedName>
        <fullName evidence="6">Serine hydroxymethyltransferase</fullName>
        <shortName evidence="6">SHMT</shortName>
        <shortName evidence="6">Serine methylase</shortName>
        <ecNumber evidence="6">2.1.2.1</ecNumber>
    </recommendedName>
</protein>
<evidence type="ECO:0000256" key="1">
    <source>
        <dbReference type="ARBA" id="ARBA00001933"/>
    </source>
</evidence>
<keyword evidence="5 6" id="KW-0663">Pyridoxal phosphate</keyword>
<dbReference type="Gene3D" id="3.40.640.10">
    <property type="entry name" value="Type I PLP-dependent aspartate aminotransferase-like (Major domain)"/>
    <property type="match status" value="1"/>
</dbReference>
<keyword evidence="4 6" id="KW-0808">Transferase</keyword>
<dbReference type="GO" id="GO:0030170">
    <property type="term" value="F:pyridoxal phosphate binding"/>
    <property type="evidence" value="ECO:0007669"/>
    <property type="project" value="UniProtKB-UniRule"/>
</dbReference>
<evidence type="ECO:0000256" key="3">
    <source>
        <dbReference type="ARBA" id="ARBA00022563"/>
    </source>
</evidence>
<evidence type="ECO:0000313" key="9">
    <source>
        <dbReference type="EMBL" id="OIP87413.1"/>
    </source>
</evidence>
<feature type="binding site" evidence="6">
    <location>
        <position position="110"/>
    </location>
    <ligand>
        <name>(6S)-5,6,7,8-tetrahydrofolate</name>
        <dbReference type="ChEBI" id="CHEBI:57453"/>
    </ligand>
</feature>
<dbReference type="InterPro" id="IPR039429">
    <property type="entry name" value="SHMT-like_dom"/>
</dbReference>